<gene>
    <name evidence="12" type="ORF">g.42127</name>
</gene>
<dbReference type="GO" id="GO:0007165">
    <property type="term" value="P:signal transduction"/>
    <property type="evidence" value="ECO:0007669"/>
    <property type="project" value="InterPro"/>
</dbReference>
<dbReference type="EMBL" id="GEDC01030502">
    <property type="protein sequence ID" value="JAS06796.1"/>
    <property type="molecule type" value="Transcribed_RNA"/>
</dbReference>
<dbReference type="InterPro" id="IPR023174">
    <property type="entry name" value="PDEase_CS"/>
</dbReference>
<keyword evidence="4 9" id="KW-0378">Hydrolase</keyword>
<evidence type="ECO:0000256" key="10">
    <source>
        <dbReference type="SAM" id="MobiDB-lite"/>
    </source>
</evidence>
<feature type="binding site" evidence="7">
    <location>
        <position position="308"/>
    </location>
    <ligand>
        <name>AMP</name>
        <dbReference type="ChEBI" id="CHEBI:456215"/>
    </ligand>
</feature>
<dbReference type="GO" id="GO:0046872">
    <property type="term" value="F:metal ion binding"/>
    <property type="evidence" value="ECO:0007669"/>
    <property type="project" value="UniProtKB-KW"/>
</dbReference>
<proteinExistence type="inferred from homology"/>
<feature type="region of interest" description="Disordered" evidence="10">
    <location>
        <begin position="411"/>
        <end position="461"/>
    </location>
</feature>
<feature type="domain" description="PDEase" evidence="11">
    <location>
        <begin position="83"/>
        <end position="404"/>
    </location>
</feature>
<protein>
    <recommendedName>
        <fullName evidence="9">Phosphodiesterase</fullName>
        <ecNumber evidence="9">3.1.4.-</ecNumber>
    </recommendedName>
</protein>
<dbReference type="CDD" id="cd00077">
    <property type="entry name" value="HDc"/>
    <property type="match status" value="1"/>
</dbReference>
<feature type="region of interest" description="Disordered" evidence="10">
    <location>
        <begin position="514"/>
        <end position="535"/>
    </location>
</feature>
<feature type="compositionally biased region" description="Low complexity" evidence="10">
    <location>
        <begin position="592"/>
        <end position="605"/>
    </location>
</feature>
<evidence type="ECO:0000256" key="1">
    <source>
        <dbReference type="ARBA" id="ARBA00000621"/>
    </source>
</evidence>
<feature type="binding site" evidence="7">
    <location>
        <position position="200"/>
    </location>
    <ligand>
        <name>AMP</name>
        <dbReference type="ChEBI" id="CHEBI:456215"/>
    </ligand>
</feature>
<evidence type="ECO:0000256" key="3">
    <source>
        <dbReference type="ARBA" id="ARBA00022723"/>
    </source>
</evidence>
<dbReference type="InterPro" id="IPR036971">
    <property type="entry name" value="PDEase_catalytic_dom_sf"/>
</dbReference>
<evidence type="ECO:0000256" key="6">
    <source>
        <dbReference type="PIRSR" id="PIRSR623088-1"/>
    </source>
</evidence>
<comment type="catalytic activity">
    <reaction evidence="1">
        <text>3',5'-cyclic AMP + H2O = AMP + H(+)</text>
        <dbReference type="Rhea" id="RHEA:25277"/>
        <dbReference type="ChEBI" id="CHEBI:15377"/>
        <dbReference type="ChEBI" id="CHEBI:15378"/>
        <dbReference type="ChEBI" id="CHEBI:58165"/>
        <dbReference type="ChEBI" id="CHEBI:456215"/>
        <dbReference type="EC" id="3.1.4.53"/>
    </reaction>
</comment>
<evidence type="ECO:0000256" key="7">
    <source>
        <dbReference type="PIRSR" id="PIRSR623088-2"/>
    </source>
</evidence>
<dbReference type="Pfam" id="PF00233">
    <property type="entry name" value="PDEase_I"/>
    <property type="match status" value="1"/>
</dbReference>
<feature type="compositionally biased region" description="Acidic residues" evidence="10">
    <location>
        <begin position="414"/>
        <end position="435"/>
    </location>
</feature>
<dbReference type="PROSITE" id="PS51845">
    <property type="entry name" value="PDEASE_I_2"/>
    <property type="match status" value="1"/>
</dbReference>
<evidence type="ECO:0000313" key="12">
    <source>
        <dbReference type="EMBL" id="JAS06796.1"/>
    </source>
</evidence>
<feature type="binding site" evidence="8">
    <location>
        <position position="308"/>
    </location>
    <ligand>
        <name>Zn(2+)</name>
        <dbReference type="ChEBI" id="CHEBI:29105"/>
        <label>1</label>
    </ligand>
</feature>
<dbReference type="PRINTS" id="PR00387">
    <property type="entry name" value="PDIESTERASE1"/>
</dbReference>
<dbReference type="PANTHER" id="PTHR11347">
    <property type="entry name" value="CYCLIC NUCLEOTIDE PHOSPHODIESTERASE"/>
    <property type="match status" value="1"/>
</dbReference>
<feature type="binding site" evidence="7">
    <location>
        <position position="359"/>
    </location>
    <ligand>
        <name>AMP</name>
        <dbReference type="ChEBI" id="CHEBI:456215"/>
    </ligand>
</feature>
<dbReference type="SUPFAM" id="SSF109604">
    <property type="entry name" value="HD-domain/PDEase-like"/>
    <property type="match status" value="1"/>
</dbReference>
<name>A0A1B6BZV6_9HEMI</name>
<evidence type="ECO:0000259" key="11">
    <source>
        <dbReference type="PROSITE" id="PS51845"/>
    </source>
</evidence>
<dbReference type="EC" id="3.1.4.-" evidence="9"/>
<feature type="binding site" evidence="8">
    <location>
        <position position="163"/>
    </location>
    <ligand>
        <name>Zn(2+)</name>
        <dbReference type="ChEBI" id="CHEBI:29105"/>
        <label>1</label>
    </ligand>
</feature>
<dbReference type="AlphaFoldDB" id="A0A1B6BZV6"/>
<dbReference type="Gene3D" id="1.10.1300.10">
    <property type="entry name" value="3'5'-cyclic nucleotide phosphodiesterase, catalytic domain"/>
    <property type="match status" value="1"/>
</dbReference>
<organism evidence="12">
    <name type="scientific">Clastoptera arizonana</name>
    <name type="common">Arizona spittle bug</name>
    <dbReference type="NCBI Taxonomy" id="38151"/>
    <lineage>
        <taxon>Eukaryota</taxon>
        <taxon>Metazoa</taxon>
        <taxon>Ecdysozoa</taxon>
        <taxon>Arthropoda</taxon>
        <taxon>Hexapoda</taxon>
        <taxon>Insecta</taxon>
        <taxon>Pterygota</taxon>
        <taxon>Neoptera</taxon>
        <taxon>Paraneoptera</taxon>
        <taxon>Hemiptera</taxon>
        <taxon>Auchenorrhyncha</taxon>
        <taxon>Cercopoidea</taxon>
        <taxon>Clastopteridae</taxon>
        <taxon>Clastoptera</taxon>
    </lineage>
</organism>
<feature type="binding site" evidence="8">
    <location>
        <position position="200"/>
    </location>
    <ligand>
        <name>Zn(2+)</name>
        <dbReference type="ChEBI" id="CHEBI:29105"/>
        <label>2</label>
    </ligand>
</feature>
<feature type="binding site" evidence="8">
    <location>
        <position position="200"/>
    </location>
    <ligand>
        <name>Zn(2+)</name>
        <dbReference type="ChEBI" id="CHEBI:29105"/>
        <label>1</label>
    </ligand>
</feature>
<evidence type="ECO:0000256" key="4">
    <source>
        <dbReference type="ARBA" id="ARBA00022801"/>
    </source>
</evidence>
<comment type="cofactor">
    <cofactor evidence="9">
        <name>a divalent metal cation</name>
        <dbReference type="ChEBI" id="CHEBI:60240"/>
    </cofactor>
    <text evidence="9">Binds 2 divalent metal cations per subunit. Site 1 may preferentially bind zinc ions, while site 2 has a preference for magnesium and/or manganese ions.</text>
</comment>
<dbReference type="SMART" id="SM00471">
    <property type="entry name" value="HDc"/>
    <property type="match status" value="1"/>
</dbReference>
<dbReference type="FunFam" id="1.10.1300.10:FF:000004">
    <property type="entry name" value="Phosphodiesterase"/>
    <property type="match status" value="1"/>
</dbReference>
<feature type="non-terminal residue" evidence="12">
    <location>
        <position position="1"/>
    </location>
</feature>
<feature type="active site" description="Proton donor" evidence="6">
    <location>
        <position position="159"/>
    </location>
</feature>
<feature type="compositionally biased region" description="Basic and acidic residues" evidence="10">
    <location>
        <begin position="606"/>
        <end position="630"/>
    </location>
</feature>
<feature type="compositionally biased region" description="Basic and acidic residues" evidence="10">
    <location>
        <begin position="518"/>
        <end position="531"/>
    </location>
</feature>
<keyword evidence="3 8" id="KW-0479">Metal-binding</keyword>
<dbReference type="InterPro" id="IPR002073">
    <property type="entry name" value="PDEase_catalytic_dom"/>
</dbReference>
<dbReference type="InterPro" id="IPR023088">
    <property type="entry name" value="PDEase"/>
</dbReference>
<comment type="pathway">
    <text evidence="2">Purine metabolism; 3',5'-cyclic AMP degradation; AMP from 3',5'-cyclic AMP: step 1/1.</text>
</comment>
<reference evidence="12" key="1">
    <citation type="submission" date="2015-12" db="EMBL/GenBank/DDBJ databases">
        <title>De novo transcriptome assembly of four potential Pierce s Disease insect vectors from Arizona vineyards.</title>
        <authorList>
            <person name="Tassone E.E."/>
        </authorList>
    </citation>
    <scope>NUCLEOTIDE SEQUENCE</scope>
</reference>
<evidence type="ECO:0000256" key="9">
    <source>
        <dbReference type="RuleBase" id="RU363067"/>
    </source>
</evidence>
<dbReference type="InterPro" id="IPR003607">
    <property type="entry name" value="HD/PDEase_dom"/>
</dbReference>
<feature type="binding site" evidence="7">
    <location>
        <begin position="159"/>
        <end position="163"/>
    </location>
    <ligand>
        <name>AMP</name>
        <dbReference type="ChEBI" id="CHEBI:456215"/>
    </ligand>
</feature>
<evidence type="ECO:0000256" key="5">
    <source>
        <dbReference type="ARBA" id="ARBA00061458"/>
    </source>
</evidence>
<dbReference type="GO" id="GO:0004115">
    <property type="term" value="F:3',5'-cyclic-AMP phosphodiesterase activity"/>
    <property type="evidence" value="ECO:0007669"/>
    <property type="project" value="UniProtKB-EC"/>
</dbReference>
<dbReference type="PROSITE" id="PS00126">
    <property type="entry name" value="PDEASE_I_1"/>
    <property type="match status" value="1"/>
</dbReference>
<feature type="binding site" evidence="8">
    <location>
        <position position="199"/>
    </location>
    <ligand>
        <name>Zn(2+)</name>
        <dbReference type="ChEBI" id="CHEBI:29105"/>
        <label>1</label>
    </ligand>
</feature>
<evidence type="ECO:0000256" key="2">
    <source>
        <dbReference type="ARBA" id="ARBA00004703"/>
    </source>
</evidence>
<sequence>RGAGVTVDTSDAHGVLICMPEPVAVPADVVKPRRLSDSDWVLLETLDTKSSRTACSGRFLTMHKRRRKRLTTRSLSQDAPALLDDIHHGQVQCMLDRVYQWPFNAFTLDNVTGGRSLPVLCVHLFHWYGLMEHFNLDVVQVWKLFSLVEEGYHSTNPYHNSIHATDVTQAMHCFLQEEKIRKHLTPLEIMSSLIAAVTHDLDHPGVNQPFLIATSNHLAALYENTSVLENHHWRSAIGCLLESHVIEGLVDDRKELERQISSLILATDITRQQEFLTRFKRYLDQNLLDMSRAEDRHFILQIALKCADISNPCRPWDVSRKWSQKVCEEFFRQGDYERKLNLPVTSLCDRHSTSVPKIQAGFFRFVVAPLFEEFHRFLNTGLSHNMMGHLRGNQIRWETLLQQELAEETRTEISEAEEIPIDDIENGNGGVEEEPTDSRRNSLKDPINLGDKVGRRHSVPLSVPRSPGLPITIIRRESLPVVDNRRRFTLGPILHFEEDEEDLQLSMISSCSSSGLHKSSECANEHDERPVSAENLLPEPTIASITSSKEASRLSCVLHGATLAPPSRLTRQQTFPPLQPYVRVRYMSTTGEIHTESTSSSSSVSDRSRTGGDQLKRESSDENCGEKGNKVVKLAREKENVDPRKELDIDISNLKNRRNILQGLARRRGSAPVGLLRTEENPVPIKCSADRRGSVPTAIAGVLKPLGFKENATPLSMPRRSSLPYDLVRHTVTQPLPTGSLHKEENFENIENRIKIDSYVERRASLNGKNNRNGRAKKYIASP</sequence>
<evidence type="ECO:0000256" key="8">
    <source>
        <dbReference type="PIRSR" id="PIRSR623088-3"/>
    </source>
</evidence>
<feature type="region of interest" description="Disordered" evidence="10">
    <location>
        <begin position="592"/>
        <end position="630"/>
    </location>
</feature>
<comment type="similarity">
    <text evidence="5">Belongs to the cyclic nucleotide phosphodiesterase family. PDE7 subfamily.</text>
</comment>
<accession>A0A1B6BZV6</accession>